<feature type="transmembrane region" description="Helical" evidence="9">
    <location>
        <begin position="419"/>
        <end position="439"/>
    </location>
</feature>
<gene>
    <name evidence="10" type="ORF">EV146_108329</name>
</gene>
<evidence type="ECO:0000313" key="11">
    <source>
        <dbReference type="Proteomes" id="UP000295689"/>
    </source>
</evidence>
<dbReference type="InterPro" id="IPR001463">
    <property type="entry name" value="Na/Ala_symport"/>
</dbReference>
<evidence type="ECO:0000256" key="8">
    <source>
        <dbReference type="ARBA" id="ARBA00023136"/>
    </source>
</evidence>
<feature type="transmembrane region" description="Helical" evidence="9">
    <location>
        <begin position="360"/>
        <end position="384"/>
    </location>
</feature>
<accession>A0A4R2BCK9</accession>
<reference evidence="10 11" key="1">
    <citation type="journal article" date="2015" name="Stand. Genomic Sci.">
        <title>Genomic Encyclopedia of Bacterial and Archaeal Type Strains, Phase III: the genomes of soil and plant-associated and newly described type strains.</title>
        <authorList>
            <person name="Whitman W.B."/>
            <person name="Woyke T."/>
            <person name="Klenk H.P."/>
            <person name="Zhou Y."/>
            <person name="Lilburn T.G."/>
            <person name="Beck B.J."/>
            <person name="De Vos P."/>
            <person name="Vandamme P."/>
            <person name="Eisen J.A."/>
            <person name="Garrity G."/>
            <person name="Hugenholtz P."/>
            <person name="Kyrpides N.C."/>
        </authorList>
    </citation>
    <scope>NUCLEOTIDE SEQUENCE [LARGE SCALE GENOMIC DNA]</scope>
    <source>
        <strain evidence="10 11">CV53</strain>
    </source>
</reference>
<comment type="caution">
    <text evidence="10">The sequence shown here is derived from an EMBL/GenBank/DDBJ whole genome shotgun (WGS) entry which is preliminary data.</text>
</comment>
<evidence type="ECO:0000256" key="7">
    <source>
        <dbReference type="ARBA" id="ARBA00022989"/>
    </source>
</evidence>
<feature type="transmembrane region" description="Helical" evidence="9">
    <location>
        <begin position="460"/>
        <end position="484"/>
    </location>
</feature>
<feature type="transmembrane region" description="Helical" evidence="9">
    <location>
        <begin position="269"/>
        <end position="290"/>
    </location>
</feature>
<dbReference type="Pfam" id="PF01235">
    <property type="entry name" value="Na_Ala_symp"/>
    <property type="match status" value="1"/>
</dbReference>
<keyword evidence="8 9" id="KW-0472">Membrane</keyword>
<evidence type="ECO:0000256" key="4">
    <source>
        <dbReference type="ARBA" id="ARBA00022475"/>
    </source>
</evidence>
<feature type="transmembrane region" description="Helical" evidence="9">
    <location>
        <begin position="236"/>
        <end position="257"/>
    </location>
</feature>
<comment type="similarity">
    <text evidence="2 9">Belongs to the alanine or glycine:cation symporter (AGCS) (TC 2.A.25) family.</text>
</comment>
<keyword evidence="5 9" id="KW-0812">Transmembrane</keyword>
<evidence type="ECO:0000256" key="6">
    <source>
        <dbReference type="ARBA" id="ARBA00022847"/>
    </source>
</evidence>
<keyword evidence="6 9" id="KW-0769">Symport</keyword>
<evidence type="ECO:0000313" key="10">
    <source>
        <dbReference type="EMBL" id="TCN24213.1"/>
    </source>
</evidence>
<sequence>MTQQLPASLHHIRLSKHPPPAGLILKIGVLSRFIQGTYEYLIHVFVFYLQDSNNLIVKGAGLVMNFTEITGMIAGWIWSNGLIYLCLGAGIYFTFLFRVPQIRLFKDMVKLLLGGKGSANGVSSFQSFAMALGGRVGIGNIAGVATAIYFGGPGAVFWMWLIAFLGAGSAYIESALAQVWKEDVGGEYRGGPAYYMEKGLRSKPLAILFAIVTVIATGFTGPGVQAFNIADSAKTAFGISPVITGLFVAAFFGFVIFGGVKRIGRMAELLVPFMAVGYILIALIIFFVNFSQVPAMFGLIFSSAFNLNAAYGAVFGNAILWGVRRGLYSNEAGQGTGAQAAGTAEVSHPAKQGLVQAFSVYVDTLFVCTATAIMILSTGAYNIVRPNGEYLVENLPGVEGGTVFAQEAINTLIPGFGSAFIAISLFFFAFTTLLAFGLYAETNVAYIFRKSKKRPAISTIVKIVLILSIFFGSIRSSTAAWNLADIGVGIMAWLNVIVIILLTKAGLATLRDYEEQKKMGLDPVFIPERCGFKDAEIWNDIAEKNYPEQLAALQQKTGTSHGKHQRKA</sequence>
<dbReference type="EMBL" id="SLVV01000008">
    <property type="protein sequence ID" value="TCN24213.1"/>
    <property type="molecule type" value="Genomic_DNA"/>
</dbReference>
<dbReference type="NCBIfam" id="TIGR00835">
    <property type="entry name" value="agcS"/>
    <property type="match status" value="1"/>
</dbReference>
<dbReference type="Proteomes" id="UP000295689">
    <property type="component" value="Unassembled WGS sequence"/>
</dbReference>
<dbReference type="FunFam" id="1.20.1740.10:FF:000004">
    <property type="entry name" value="Sodium:alanine symporter family protein"/>
    <property type="match status" value="1"/>
</dbReference>
<feature type="transmembrane region" description="Helical" evidence="9">
    <location>
        <begin position="205"/>
        <end position="224"/>
    </location>
</feature>
<evidence type="ECO:0000256" key="9">
    <source>
        <dbReference type="RuleBase" id="RU363064"/>
    </source>
</evidence>
<keyword evidence="11" id="KW-1185">Reference proteome</keyword>
<name>A0A4R2BCK9_9BACI</name>
<evidence type="ECO:0000256" key="2">
    <source>
        <dbReference type="ARBA" id="ARBA00009261"/>
    </source>
</evidence>
<evidence type="ECO:0000256" key="5">
    <source>
        <dbReference type="ARBA" id="ARBA00022692"/>
    </source>
</evidence>
<comment type="subcellular location">
    <subcellularLocation>
        <location evidence="1 9">Cell membrane</location>
        <topology evidence="1 9">Multi-pass membrane protein</topology>
    </subcellularLocation>
</comment>
<keyword evidence="3 9" id="KW-0813">Transport</keyword>
<feature type="transmembrane region" description="Helical" evidence="9">
    <location>
        <begin position="128"/>
        <end position="149"/>
    </location>
</feature>
<dbReference type="AlphaFoldDB" id="A0A4R2BCK9"/>
<dbReference type="PANTHER" id="PTHR30330">
    <property type="entry name" value="AGSS FAMILY TRANSPORTER, SODIUM-ALANINE"/>
    <property type="match status" value="1"/>
</dbReference>
<keyword evidence="4 9" id="KW-1003">Cell membrane</keyword>
<feature type="transmembrane region" description="Helical" evidence="9">
    <location>
        <begin position="296"/>
        <end position="320"/>
    </location>
</feature>
<evidence type="ECO:0000256" key="3">
    <source>
        <dbReference type="ARBA" id="ARBA00022448"/>
    </source>
</evidence>
<feature type="transmembrane region" description="Helical" evidence="9">
    <location>
        <begin position="155"/>
        <end position="172"/>
    </location>
</feature>
<dbReference type="PROSITE" id="PS00873">
    <property type="entry name" value="NA_ALANINE_SYMP"/>
    <property type="match status" value="1"/>
</dbReference>
<keyword evidence="7 9" id="KW-1133">Transmembrane helix</keyword>
<proteinExistence type="inferred from homology"/>
<feature type="transmembrane region" description="Helical" evidence="9">
    <location>
        <begin position="73"/>
        <end position="97"/>
    </location>
</feature>
<dbReference type="PANTHER" id="PTHR30330:SF7">
    <property type="entry name" value="SODIUM_PROTON-DEPENDENT ALANINE CARRIER PROTEIN YRBD-RELATED"/>
    <property type="match status" value="1"/>
</dbReference>
<evidence type="ECO:0000256" key="1">
    <source>
        <dbReference type="ARBA" id="ARBA00004651"/>
    </source>
</evidence>
<protein>
    <submittedName>
        <fullName evidence="10">AGCS family alanine or glycine:cation symporter</fullName>
    </submittedName>
</protein>
<dbReference type="GO" id="GO:0005283">
    <property type="term" value="F:amino acid:sodium symporter activity"/>
    <property type="evidence" value="ECO:0007669"/>
    <property type="project" value="InterPro"/>
</dbReference>
<dbReference type="GO" id="GO:0005886">
    <property type="term" value="C:plasma membrane"/>
    <property type="evidence" value="ECO:0007669"/>
    <property type="project" value="UniProtKB-SubCell"/>
</dbReference>
<dbReference type="PRINTS" id="PR00175">
    <property type="entry name" value="NAALASMPORT"/>
</dbReference>
<dbReference type="Gene3D" id="1.20.1740.10">
    <property type="entry name" value="Amino acid/polyamine transporter I"/>
    <property type="match status" value="1"/>
</dbReference>
<feature type="transmembrane region" description="Helical" evidence="9">
    <location>
        <begin position="490"/>
        <end position="510"/>
    </location>
</feature>
<organism evidence="10 11">
    <name type="scientific">Mesobacillus foraminis</name>
    <dbReference type="NCBI Taxonomy" id="279826"/>
    <lineage>
        <taxon>Bacteria</taxon>
        <taxon>Bacillati</taxon>
        <taxon>Bacillota</taxon>
        <taxon>Bacilli</taxon>
        <taxon>Bacillales</taxon>
        <taxon>Bacillaceae</taxon>
        <taxon>Mesobacillus</taxon>
    </lineage>
</organism>